<sequence>MKHLHTRHTGLFVATFIALLLPAFSLFAQAPLLNPEDVPRFVNPLPIPAVIDATNSGNRSITMTISQFEQDLGLGLKDNSGQPLLTKVWGYNGQYPGPTILAKRDQPVTVKWLNRLVDENNQPLPHLLPIDRSITWADPEGEGVPVVTHLHGGHNESASDGLPEAWYTPFARDRGPVFVKGEDIPYYYDNNQEAATIWYHDHTLGLTRLNVYAGLAGFYLLTDGFENGMRQTNRLPDPRYDIGLAIQDRMFTTDGQLFYPAEPKAEGAPTPSILPEFFGDIILVNGKAWPILNVEPRQYRFRLLNGSDSRFYNLKLTRGVKMWQIGSDSGFLPKPVEQEELLIAPGERKDVIIDFSDSDLRGKTIIIQNDAATPYPNGDDVDESDGAAQIMAFQVGLELNKAYPLTQIQKSFNKPLPEIATATNVRKLILFEGEDEYGRLKPMLGTMEDGALTFYDPITENPMLNSTEIWEIYNLTPDAHPIHLHLVTFRVLSSQEFTGDVDGETGKLSNVQLVGSVKKPEPGQAGKKDTYPIAPGEVTRLVATFDKEGLYAWHCHILSHEDHDMMRPYYVGTMPKSMLANTGQLLEDLMQAGEKIFTVYPNPFSGSATLQVKIDEPASEVALRLLDLNGNQVLDVLRKQLEKGEHQLELNGSKLPKGVYVCEVAINNRRYREKLILTD</sequence>
<dbReference type="PANTHER" id="PTHR48267:SF1">
    <property type="entry name" value="BILIRUBIN OXIDASE"/>
    <property type="match status" value="1"/>
</dbReference>
<dbReference type="EMBL" id="JBHUIM010000002">
    <property type="protein sequence ID" value="MFD2247087.1"/>
    <property type="molecule type" value="Genomic_DNA"/>
</dbReference>
<feature type="domain" description="Secretion system C-terminal sorting" evidence="3">
    <location>
        <begin position="599"/>
        <end position="676"/>
    </location>
</feature>
<dbReference type="CDD" id="cd13868">
    <property type="entry name" value="CuRO_2_CotA_like"/>
    <property type="match status" value="1"/>
</dbReference>
<dbReference type="RefSeq" id="WP_250432292.1">
    <property type="nucleotide sequence ID" value="NZ_JALPRR010000006.1"/>
</dbReference>
<dbReference type="PANTHER" id="PTHR48267">
    <property type="entry name" value="CUPREDOXIN SUPERFAMILY PROTEIN"/>
    <property type="match status" value="1"/>
</dbReference>
<accession>A0ABW5CZU0</accession>
<evidence type="ECO:0000259" key="2">
    <source>
        <dbReference type="Pfam" id="PF07732"/>
    </source>
</evidence>
<dbReference type="CDD" id="cd13891">
    <property type="entry name" value="CuRO_3_CotA_like"/>
    <property type="match status" value="1"/>
</dbReference>
<dbReference type="Pfam" id="PF18962">
    <property type="entry name" value="Por_Secre_tail"/>
    <property type="match status" value="1"/>
</dbReference>
<evidence type="ECO:0000259" key="3">
    <source>
        <dbReference type="Pfam" id="PF18962"/>
    </source>
</evidence>
<reference evidence="5" key="1">
    <citation type="journal article" date="2019" name="Int. J. Syst. Evol. Microbiol.">
        <title>The Global Catalogue of Microorganisms (GCM) 10K type strain sequencing project: providing services to taxonomists for standard genome sequencing and annotation.</title>
        <authorList>
            <consortium name="The Broad Institute Genomics Platform"/>
            <consortium name="The Broad Institute Genome Sequencing Center for Infectious Disease"/>
            <person name="Wu L."/>
            <person name="Ma J."/>
        </authorList>
    </citation>
    <scope>NUCLEOTIDE SEQUENCE [LARGE SCALE GENOMIC DNA]</scope>
    <source>
        <strain evidence="5">CGMCC 4.1782</strain>
    </source>
</reference>
<evidence type="ECO:0000259" key="1">
    <source>
        <dbReference type="Pfam" id="PF07731"/>
    </source>
</evidence>
<proteinExistence type="predicted"/>
<keyword evidence="5" id="KW-1185">Reference proteome</keyword>
<dbReference type="Proteomes" id="UP001597374">
    <property type="component" value="Unassembled WGS sequence"/>
</dbReference>
<dbReference type="CDD" id="cd13844">
    <property type="entry name" value="CuRO_1_BOD_CotA_like"/>
    <property type="match status" value="1"/>
</dbReference>
<feature type="domain" description="Plastocyanin-like" evidence="2">
    <location>
        <begin position="149"/>
        <end position="222"/>
    </location>
</feature>
<protein>
    <submittedName>
        <fullName evidence="4">Multicopper oxidase domain-containing protein</fullName>
    </submittedName>
</protein>
<dbReference type="NCBIfam" id="TIGR04183">
    <property type="entry name" value="Por_Secre_tail"/>
    <property type="match status" value="1"/>
</dbReference>
<dbReference type="Gene3D" id="2.60.40.420">
    <property type="entry name" value="Cupredoxins - blue copper proteins"/>
    <property type="match status" value="3"/>
</dbReference>
<dbReference type="InterPro" id="IPR011706">
    <property type="entry name" value="Cu-oxidase_C"/>
</dbReference>
<organism evidence="4 5">
    <name type="scientific">Pontibacter ruber</name>
    <dbReference type="NCBI Taxonomy" id="1343895"/>
    <lineage>
        <taxon>Bacteria</taxon>
        <taxon>Pseudomonadati</taxon>
        <taxon>Bacteroidota</taxon>
        <taxon>Cytophagia</taxon>
        <taxon>Cytophagales</taxon>
        <taxon>Hymenobacteraceae</taxon>
        <taxon>Pontibacter</taxon>
    </lineage>
</organism>
<evidence type="ECO:0000313" key="5">
    <source>
        <dbReference type="Proteomes" id="UP001597374"/>
    </source>
</evidence>
<feature type="domain" description="Plastocyanin-like" evidence="1">
    <location>
        <begin position="459"/>
        <end position="572"/>
    </location>
</feature>
<dbReference type="InterPro" id="IPR045087">
    <property type="entry name" value="Cu-oxidase_fam"/>
</dbReference>
<dbReference type="Pfam" id="PF07731">
    <property type="entry name" value="Cu-oxidase_2"/>
    <property type="match status" value="1"/>
</dbReference>
<dbReference type="SUPFAM" id="SSF49503">
    <property type="entry name" value="Cupredoxins"/>
    <property type="match status" value="3"/>
</dbReference>
<dbReference type="InterPro" id="IPR011707">
    <property type="entry name" value="Cu-oxidase-like_N"/>
</dbReference>
<name>A0ABW5CZU0_9BACT</name>
<gene>
    <name evidence="4" type="ORF">ACFSKP_12525</name>
</gene>
<feature type="domain" description="Plastocyanin-like" evidence="2">
    <location>
        <begin position="86"/>
        <end position="120"/>
    </location>
</feature>
<dbReference type="InterPro" id="IPR026444">
    <property type="entry name" value="Secre_tail"/>
</dbReference>
<dbReference type="InterPro" id="IPR008972">
    <property type="entry name" value="Cupredoxin"/>
</dbReference>
<evidence type="ECO:0000313" key="4">
    <source>
        <dbReference type="EMBL" id="MFD2247087.1"/>
    </source>
</evidence>
<comment type="caution">
    <text evidence="4">The sequence shown here is derived from an EMBL/GenBank/DDBJ whole genome shotgun (WGS) entry which is preliminary data.</text>
</comment>
<dbReference type="Pfam" id="PF07732">
    <property type="entry name" value="Cu-oxidase_3"/>
    <property type="match status" value="2"/>
</dbReference>